<gene>
    <name evidence="1" type="ORF">HanXRQr2_Chr11g0503841</name>
</gene>
<accession>A0A9K3HR47</accession>
<comment type="caution">
    <text evidence="1">The sequence shown here is derived from an EMBL/GenBank/DDBJ whole genome shotgun (WGS) entry which is preliminary data.</text>
</comment>
<dbReference type="EMBL" id="MNCJ02000326">
    <property type="protein sequence ID" value="KAF5783087.1"/>
    <property type="molecule type" value="Genomic_DNA"/>
</dbReference>
<evidence type="ECO:0000313" key="1">
    <source>
        <dbReference type="EMBL" id="KAF5783087.1"/>
    </source>
</evidence>
<organism evidence="1 2">
    <name type="scientific">Helianthus annuus</name>
    <name type="common">Common sunflower</name>
    <dbReference type="NCBI Taxonomy" id="4232"/>
    <lineage>
        <taxon>Eukaryota</taxon>
        <taxon>Viridiplantae</taxon>
        <taxon>Streptophyta</taxon>
        <taxon>Embryophyta</taxon>
        <taxon>Tracheophyta</taxon>
        <taxon>Spermatophyta</taxon>
        <taxon>Magnoliopsida</taxon>
        <taxon>eudicotyledons</taxon>
        <taxon>Gunneridae</taxon>
        <taxon>Pentapetalae</taxon>
        <taxon>asterids</taxon>
        <taxon>campanulids</taxon>
        <taxon>Asterales</taxon>
        <taxon>Asteraceae</taxon>
        <taxon>Asteroideae</taxon>
        <taxon>Heliantheae alliance</taxon>
        <taxon>Heliantheae</taxon>
        <taxon>Helianthus</taxon>
    </lineage>
</organism>
<name>A0A9K3HR47_HELAN</name>
<sequence>MYSPNCATATRSKREDATWRFTTVRCVSDLLTRDLGYAWQCVV</sequence>
<evidence type="ECO:0000313" key="2">
    <source>
        <dbReference type="Proteomes" id="UP000215914"/>
    </source>
</evidence>
<keyword evidence="2" id="KW-1185">Reference proteome</keyword>
<proteinExistence type="predicted"/>
<protein>
    <submittedName>
        <fullName evidence="1">Uncharacterized protein</fullName>
    </submittedName>
</protein>
<reference evidence="1" key="1">
    <citation type="journal article" date="2017" name="Nature">
        <title>The sunflower genome provides insights into oil metabolism, flowering and Asterid evolution.</title>
        <authorList>
            <person name="Badouin H."/>
            <person name="Gouzy J."/>
            <person name="Grassa C.J."/>
            <person name="Murat F."/>
            <person name="Staton S.E."/>
            <person name="Cottret L."/>
            <person name="Lelandais-Briere C."/>
            <person name="Owens G.L."/>
            <person name="Carrere S."/>
            <person name="Mayjonade B."/>
            <person name="Legrand L."/>
            <person name="Gill N."/>
            <person name="Kane N.C."/>
            <person name="Bowers J.E."/>
            <person name="Hubner S."/>
            <person name="Bellec A."/>
            <person name="Berard A."/>
            <person name="Berges H."/>
            <person name="Blanchet N."/>
            <person name="Boniface M.C."/>
            <person name="Brunel D."/>
            <person name="Catrice O."/>
            <person name="Chaidir N."/>
            <person name="Claudel C."/>
            <person name="Donnadieu C."/>
            <person name="Faraut T."/>
            <person name="Fievet G."/>
            <person name="Helmstetter N."/>
            <person name="King M."/>
            <person name="Knapp S.J."/>
            <person name="Lai Z."/>
            <person name="Le Paslier M.C."/>
            <person name="Lippi Y."/>
            <person name="Lorenzon L."/>
            <person name="Mandel J.R."/>
            <person name="Marage G."/>
            <person name="Marchand G."/>
            <person name="Marquand E."/>
            <person name="Bret-Mestries E."/>
            <person name="Morien E."/>
            <person name="Nambeesan S."/>
            <person name="Nguyen T."/>
            <person name="Pegot-Espagnet P."/>
            <person name="Pouilly N."/>
            <person name="Raftis F."/>
            <person name="Sallet E."/>
            <person name="Schiex T."/>
            <person name="Thomas J."/>
            <person name="Vandecasteele C."/>
            <person name="Vares D."/>
            <person name="Vear F."/>
            <person name="Vautrin S."/>
            <person name="Crespi M."/>
            <person name="Mangin B."/>
            <person name="Burke J.M."/>
            <person name="Salse J."/>
            <person name="Munos S."/>
            <person name="Vincourt P."/>
            <person name="Rieseberg L.H."/>
            <person name="Langlade N.B."/>
        </authorList>
    </citation>
    <scope>NUCLEOTIDE SEQUENCE</scope>
    <source>
        <tissue evidence="1">Leaves</tissue>
    </source>
</reference>
<dbReference type="Proteomes" id="UP000215914">
    <property type="component" value="Unassembled WGS sequence"/>
</dbReference>
<reference evidence="1" key="2">
    <citation type="submission" date="2020-06" db="EMBL/GenBank/DDBJ databases">
        <title>Helianthus annuus Genome sequencing and assembly Release 2.</title>
        <authorList>
            <person name="Gouzy J."/>
            <person name="Langlade N."/>
            <person name="Munos S."/>
        </authorList>
    </citation>
    <scope>NUCLEOTIDE SEQUENCE</scope>
    <source>
        <tissue evidence="1">Leaves</tissue>
    </source>
</reference>
<dbReference type="AlphaFoldDB" id="A0A9K3HR47"/>
<dbReference type="Gramene" id="mRNA:HanXRQr2_Chr11g0503841">
    <property type="protein sequence ID" value="mRNA:HanXRQr2_Chr11g0503841"/>
    <property type="gene ID" value="HanXRQr2_Chr11g0503841"/>
</dbReference>